<accession>A0AAV7MZ95</accession>
<dbReference type="AlphaFoldDB" id="A0AAV7MZ95"/>
<reference evidence="2" key="1">
    <citation type="journal article" date="2022" name="bioRxiv">
        <title>Sequencing and chromosome-scale assembly of the giantPleurodeles waltlgenome.</title>
        <authorList>
            <person name="Brown T."/>
            <person name="Elewa A."/>
            <person name="Iarovenko S."/>
            <person name="Subramanian E."/>
            <person name="Araus A.J."/>
            <person name="Petzold A."/>
            <person name="Susuki M."/>
            <person name="Suzuki K.-i.T."/>
            <person name="Hayashi T."/>
            <person name="Toyoda A."/>
            <person name="Oliveira C."/>
            <person name="Osipova E."/>
            <person name="Leigh N.D."/>
            <person name="Simon A."/>
            <person name="Yun M.H."/>
        </authorList>
    </citation>
    <scope>NUCLEOTIDE SEQUENCE</scope>
    <source>
        <strain evidence="2">20211129_DDA</strain>
        <tissue evidence="2">Liver</tissue>
    </source>
</reference>
<feature type="signal peptide" evidence="1">
    <location>
        <begin position="1"/>
        <end position="29"/>
    </location>
</feature>
<evidence type="ECO:0000313" key="3">
    <source>
        <dbReference type="Proteomes" id="UP001066276"/>
    </source>
</evidence>
<evidence type="ECO:0000256" key="1">
    <source>
        <dbReference type="SAM" id="SignalP"/>
    </source>
</evidence>
<keyword evidence="3" id="KW-1185">Reference proteome</keyword>
<comment type="caution">
    <text evidence="2">The sequence shown here is derived from an EMBL/GenBank/DDBJ whole genome shotgun (WGS) entry which is preliminary data.</text>
</comment>
<evidence type="ECO:0000313" key="2">
    <source>
        <dbReference type="EMBL" id="KAJ1107343.1"/>
    </source>
</evidence>
<gene>
    <name evidence="2" type="ORF">NDU88_004735</name>
</gene>
<keyword evidence="1" id="KW-0732">Signal</keyword>
<feature type="chain" id="PRO_5043809693" description="Secreted protein" evidence="1">
    <location>
        <begin position="30"/>
        <end position="86"/>
    </location>
</feature>
<proteinExistence type="predicted"/>
<protein>
    <recommendedName>
        <fullName evidence="4">Secreted protein</fullName>
    </recommendedName>
</protein>
<organism evidence="2 3">
    <name type="scientific">Pleurodeles waltl</name>
    <name type="common">Iberian ribbed newt</name>
    <dbReference type="NCBI Taxonomy" id="8319"/>
    <lineage>
        <taxon>Eukaryota</taxon>
        <taxon>Metazoa</taxon>
        <taxon>Chordata</taxon>
        <taxon>Craniata</taxon>
        <taxon>Vertebrata</taxon>
        <taxon>Euteleostomi</taxon>
        <taxon>Amphibia</taxon>
        <taxon>Batrachia</taxon>
        <taxon>Caudata</taxon>
        <taxon>Salamandroidea</taxon>
        <taxon>Salamandridae</taxon>
        <taxon>Pleurodelinae</taxon>
        <taxon>Pleurodeles</taxon>
    </lineage>
</organism>
<name>A0AAV7MZ95_PLEWA</name>
<dbReference type="EMBL" id="JANPWB010000013">
    <property type="protein sequence ID" value="KAJ1107343.1"/>
    <property type="molecule type" value="Genomic_DNA"/>
</dbReference>
<evidence type="ECO:0008006" key="4">
    <source>
        <dbReference type="Google" id="ProtNLM"/>
    </source>
</evidence>
<sequence length="86" mass="9532">MLTRARTWASSRLVFLRSGCLCRCADVQAASDESAKRLRRGSDGLCGFQLGFTPPWSSRRAEGQLCAFPSWGAWVEPVQAELQPNE</sequence>
<dbReference type="Proteomes" id="UP001066276">
    <property type="component" value="Chromosome 9"/>
</dbReference>